<protein>
    <submittedName>
        <fullName evidence="2">Phosphoglycerate kinase</fullName>
    </submittedName>
</protein>
<gene>
    <name evidence="2" type="primary">pgk_14</name>
    <name evidence="2" type="ORF">CM83_105579</name>
</gene>
<proteinExistence type="predicted"/>
<dbReference type="EMBL" id="GBHO01020266">
    <property type="protein sequence ID" value="JAG23338.1"/>
    <property type="molecule type" value="Transcribed_RNA"/>
</dbReference>
<reference evidence="2" key="2">
    <citation type="submission" date="2014-07" db="EMBL/GenBank/DDBJ databases">
        <authorList>
            <person name="Hull J."/>
        </authorList>
    </citation>
    <scope>NUCLEOTIDE SEQUENCE</scope>
</reference>
<feature type="region of interest" description="Disordered" evidence="1">
    <location>
        <begin position="1"/>
        <end position="58"/>
    </location>
</feature>
<feature type="non-terminal residue" evidence="2">
    <location>
        <position position="1"/>
    </location>
</feature>
<keyword evidence="2" id="KW-0418">Kinase</keyword>
<accession>A0A0A9XWT8</accession>
<dbReference type="AlphaFoldDB" id="A0A0A9XWT8"/>
<feature type="compositionally biased region" description="Polar residues" evidence="1">
    <location>
        <begin position="47"/>
        <end position="58"/>
    </location>
</feature>
<organism evidence="2">
    <name type="scientific">Lygus hesperus</name>
    <name type="common">Western plant bug</name>
    <dbReference type="NCBI Taxonomy" id="30085"/>
    <lineage>
        <taxon>Eukaryota</taxon>
        <taxon>Metazoa</taxon>
        <taxon>Ecdysozoa</taxon>
        <taxon>Arthropoda</taxon>
        <taxon>Hexapoda</taxon>
        <taxon>Insecta</taxon>
        <taxon>Pterygota</taxon>
        <taxon>Neoptera</taxon>
        <taxon>Paraneoptera</taxon>
        <taxon>Hemiptera</taxon>
        <taxon>Heteroptera</taxon>
        <taxon>Panheteroptera</taxon>
        <taxon>Cimicomorpha</taxon>
        <taxon>Miridae</taxon>
        <taxon>Mirini</taxon>
        <taxon>Lygus</taxon>
    </lineage>
</organism>
<evidence type="ECO:0000256" key="1">
    <source>
        <dbReference type="SAM" id="MobiDB-lite"/>
    </source>
</evidence>
<reference evidence="2" key="1">
    <citation type="journal article" date="2014" name="PLoS ONE">
        <title>Transcriptome-Based Identification of ABC Transporters in the Western Tarnished Plant Bug Lygus hesperus.</title>
        <authorList>
            <person name="Hull J.J."/>
            <person name="Chaney K."/>
            <person name="Geib S.M."/>
            <person name="Fabrick J.A."/>
            <person name="Brent C.S."/>
            <person name="Walsh D."/>
            <person name="Lavine L.C."/>
        </authorList>
    </citation>
    <scope>NUCLEOTIDE SEQUENCE</scope>
</reference>
<dbReference type="GO" id="GO:0016301">
    <property type="term" value="F:kinase activity"/>
    <property type="evidence" value="ECO:0007669"/>
    <property type="project" value="UniProtKB-KW"/>
</dbReference>
<name>A0A0A9XWT8_LYGHE</name>
<evidence type="ECO:0000313" key="2">
    <source>
        <dbReference type="EMBL" id="JAG23338.1"/>
    </source>
</evidence>
<sequence length="100" mass="11323">LNIMRWEKKRRRAAGSEESGQRAPLVRQTTRVIGDAVESPARPRFKSTPSSSLSRQPTLQQQFSKIGAALLSKLRFLRYTHPHSLGTTFPHIQSEGMMYA</sequence>
<keyword evidence="2" id="KW-0808">Transferase</keyword>